<evidence type="ECO:0000256" key="1">
    <source>
        <dbReference type="SAM" id="MobiDB-lite"/>
    </source>
</evidence>
<feature type="compositionally biased region" description="Basic and acidic residues" evidence="1">
    <location>
        <begin position="239"/>
        <end position="252"/>
    </location>
</feature>
<dbReference type="GO" id="GO:0061630">
    <property type="term" value="F:ubiquitin protein ligase activity"/>
    <property type="evidence" value="ECO:0007669"/>
    <property type="project" value="UniProtKB-EC"/>
</dbReference>
<evidence type="ECO:0000313" key="4">
    <source>
        <dbReference type="Proteomes" id="UP000813824"/>
    </source>
</evidence>
<organism evidence="3 4">
    <name type="scientific">Cristinia sonorae</name>
    <dbReference type="NCBI Taxonomy" id="1940300"/>
    <lineage>
        <taxon>Eukaryota</taxon>
        <taxon>Fungi</taxon>
        <taxon>Dikarya</taxon>
        <taxon>Basidiomycota</taxon>
        <taxon>Agaricomycotina</taxon>
        <taxon>Agaricomycetes</taxon>
        <taxon>Agaricomycetidae</taxon>
        <taxon>Agaricales</taxon>
        <taxon>Pleurotineae</taxon>
        <taxon>Stephanosporaceae</taxon>
        <taxon>Cristinia</taxon>
    </lineage>
</organism>
<dbReference type="InterPro" id="IPR013083">
    <property type="entry name" value="Znf_RING/FYVE/PHD"/>
</dbReference>
<dbReference type="Gene3D" id="3.30.40.10">
    <property type="entry name" value="Zinc/RING finger domain, C3HC4 (zinc finger)"/>
    <property type="match status" value="1"/>
</dbReference>
<feature type="compositionally biased region" description="Polar residues" evidence="1">
    <location>
        <begin position="602"/>
        <end position="613"/>
    </location>
</feature>
<dbReference type="GO" id="GO:0005737">
    <property type="term" value="C:cytoplasm"/>
    <property type="evidence" value="ECO:0007669"/>
    <property type="project" value="TreeGrafter"/>
</dbReference>
<evidence type="ECO:0000259" key="2">
    <source>
        <dbReference type="SMART" id="SM00184"/>
    </source>
</evidence>
<dbReference type="EMBL" id="JAEVFJ010000013">
    <property type="protein sequence ID" value="KAH8101178.1"/>
    <property type="molecule type" value="Genomic_DNA"/>
</dbReference>
<feature type="region of interest" description="Disordered" evidence="1">
    <location>
        <begin position="402"/>
        <end position="434"/>
    </location>
</feature>
<feature type="region of interest" description="Disordered" evidence="1">
    <location>
        <begin position="592"/>
        <end position="649"/>
    </location>
</feature>
<accession>A0A8K0XQK2</accession>
<feature type="compositionally biased region" description="Polar residues" evidence="1">
    <location>
        <begin position="254"/>
        <end position="272"/>
    </location>
</feature>
<feature type="compositionally biased region" description="Polar residues" evidence="1">
    <location>
        <begin position="416"/>
        <end position="430"/>
    </location>
</feature>
<keyword evidence="4" id="KW-1185">Reference proteome</keyword>
<proteinExistence type="predicted"/>
<sequence>MPSWNDWYRSPNRTWTLHQAPYVARVDSRTSRQAIAMNNTAQGGAVVLNLGDLTGTTNNRNNTADSKKKQDTLFGPNIGIVTTGPEWSENPEKSKDDLTADIVKGWIAKSKEASHSTTTLQALVNLKRPTLRLSPLEASTDDADHADSQHHHGLEFEYDCDAPKCGIKVNVVLSPSHHLAEKSSSSSSYKHTRLLVFETITEGGFGNKLNIEEGAMLELGRFEHRPASARQSSSVPRSSSDKSNDQHAEKATPDASTPAETTADITTSTSRPKSIFPGFHLRKRSGHDRNVAGPALAVVDAETHEGGDDKPKETKESEDDVGVKVIITLTALDPDGKPLKVRNEQSTYLHIVRFGRPPMVIEGAEPEEDNRPWVVKVVKREATIGLHTFHLHEIYGLSSNSNTSTHNTAPLPTSYPPTANGLNTLPTTTPVEDEPSSECLVCLSSPREVVLLPCRHLVACRECAVNMIEYGAGGQITHSDAPADTPASPAAAASPSPGTENPTAAGEEDITTTRDADATATGPGENDENGAAPSGSEANAPQPQPTNVATPTVPTATRRKRKAKGWACPVCRQPYTSLLRITTTAPSKDLLERDSTDLPASPTVTNGTNTSPVLNGATPGETASPRFGFLRGWPGRGTAPPQDAAAANV</sequence>
<dbReference type="SUPFAM" id="SSF57850">
    <property type="entry name" value="RING/U-box"/>
    <property type="match status" value="1"/>
</dbReference>
<dbReference type="Proteomes" id="UP000813824">
    <property type="component" value="Unassembled WGS sequence"/>
</dbReference>
<dbReference type="InterPro" id="IPR001841">
    <property type="entry name" value="Znf_RING"/>
</dbReference>
<gene>
    <name evidence="3" type="ORF">BXZ70DRAFT_934782</name>
</gene>
<dbReference type="PANTHER" id="PTHR22996">
    <property type="entry name" value="MAHOGUNIN"/>
    <property type="match status" value="1"/>
</dbReference>
<feature type="compositionally biased region" description="Low complexity" evidence="1">
    <location>
        <begin position="545"/>
        <end position="556"/>
    </location>
</feature>
<dbReference type="GO" id="GO:0008270">
    <property type="term" value="F:zinc ion binding"/>
    <property type="evidence" value="ECO:0007669"/>
    <property type="project" value="UniProtKB-KW"/>
</dbReference>
<comment type="caution">
    <text evidence="3">The sequence shown here is derived from an EMBL/GenBank/DDBJ whole genome shotgun (WGS) entry which is preliminary data.</text>
</comment>
<dbReference type="InterPro" id="IPR045194">
    <property type="entry name" value="MGRN1/RNF157-like"/>
</dbReference>
<protein>
    <recommendedName>
        <fullName evidence="2">RING-type domain-containing protein</fullName>
    </recommendedName>
</protein>
<dbReference type="AlphaFoldDB" id="A0A8K0XQK2"/>
<dbReference type="GO" id="GO:0016567">
    <property type="term" value="P:protein ubiquitination"/>
    <property type="evidence" value="ECO:0007669"/>
    <property type="project" value="TreeGrafter"/>
</dbReference>
<dbReference type="SMART" id="SM00184">
    <property type="entry name" value="RING"/>
    <property type="match status" value="1"/>
</dbReference>
<reference evidence="3" key="1">
    <citation type="journal article" date="2021" name="New Phytol.">
        <title>Evolutionary innovations through gain and loss of genes in the ectomycorrhizal Boletales.</title>
        <authorList>
            <person name="Wu G."/>
            <person name="Miyauchi S."/>
            <person name="Morin E."/>
            <person name="Kuo A."/>
            <person name="Drula E."/>
            <person name="Varga T."/>
            <person name="Kohler A."/>
            <person name="Feng B."/>
            <person name="Cao Y."/>
            <person name="Lipzen A."/>
            <person name="Daum C."/>
            <person name="Hundley H."/>
            <person name="Pangilinan J."/>
            <person name="Johnson J."/>
            <person name="Barry K."/>
            <person name="LaButti K."/>
            <person name="Ng V."/>
            <person name="Ahrendt S."/>
            <person name="Min B."/>
            <person name="Choi I.G."/>
            <person name="Park H."/>
            <person name="Plett J.M."/>
            <person name="Magnuson J."/>
            <person name="Spatafora J.W."/>
            <person name="Nagy L.G."/>
            <person name="Henrissat B."/>
            <person name="Grigoriev I.V."/>
            <person name="Yang Z.L."/>
            <person name="Xu J."/>
            <person name="Martin F.M."/>
        </authorList>
    </citation>
    <scope>NUCLEOTIDE SEQUENCE</scope>
    <source>
        <strain evidence="3">KKN 215</strain>
    </source>
</reference>
<feature type="region of interest" description="Disordered" evidence="1">
    <location>
        <begin position="478"/>
        <end position="565"/>
    </location>
</feature>
<feature type="domain" description="RING-type" evidence="2">
    <location>
        <begin position="439"/>
        <end position="571"/>
    </location>
</feature>
<feature type="region of interest" description="Disordered" evidence="1">
    <location>
        <begin position="222"/>
        <end position="289"/>
    </location>
</feature>
<dbReference type="PANTHER" id="PTHR22996:SF0">
    <property type="entry name" value="RE60872P-RELATED"/>
    <property type="match status" value="1"/>
</dbReference>
<feature type="compositionally biased region" description="Low complexity" evidence="1">
    <location>
        <begin position="479"/>
        <end position="497"/>
    </location>
</feature>
<dbReference type="Pfam" id="PF13920">
    <property type="entry name" value="zf-C3HC4_3"/>
    <property type="match status" value="1"/>
</dbReference>
<evidence type="ECO:0000313" key="3">
    <source>
        <dbReference type="EMBL" id="KAH8101178.1"/>
    </source>
</evidence>
<dbReference type="OrthoDB" id="1711136at2759"/>
<name>A0A8K0XQK2_9AGAR</name>
<feature type="compositionally biased region" description="Low complexity" evidence="1">
    <location>
        <begin position="228"/>
        <end position="238"/>
    </location>
</feature>